<evidence type="ECO:0000313" key="2">
    <source>
        <dbReference type="EMBL" id="CAH2088489.1"/>
    </source>
</evidence>
<reference evidence="2" key="1">
    <citation type="submission" date="2022-03" db="EMBL/GenBank/DDBJ databases">
        <authorList>
            <person name="Tunstrom K."/>
        </authorList>
    </citation>
    <scope>NUCLEOTIDE SEQUENCE</scope>
</reference>
<dbReference type="AlphaFoldDB" id="A0AAU9TLK0"/>
<comment type="caution">
    <text evidence="2">The sequence shown here is derived from an EMBL/GenBank/DDBJ whole genome shotgun (WGS) entry which is preliminary data.</text>
</comment>
<evidence type="ECO:0000256" key="1">
    <source>
        <dbReference type="SAM" id="MobiDB-lite"/>
    </source>
</evidence>
<dbReference type="EMBL" id="CAKOGL010000007">
    <property type="protein sequence ID" value="CAH2088489.1"/>
    <property type="molecule type" value="Genomic_DNA"/>
</dbReference>
<proteinExistence type="predicted"/>
<feature type="compositionally biased region" description="Polar residues" evidence="1">
    <location>
        <begin position="24"/>
        <end position="35"/>
    </location>
</feature>
<name>A0AAU9TLK0_EUPED</name>
<keyword evidence="3" id="KW-1185">Reference proteome</keyword>
<feature type="region of interest" description="Disordered" evidence="1">
    <location>
        <begin position="1"/>
        <end position="51"/>
    </location>
</feature>
<feature type="compositionally biased region" description="Polar residues" evidence="1">
    <location>
        <begin position="1"/>
        <end position="15"/>
    </location>
</feature>
<protein>
    <submittedName>
        <fullName evidence="2">Uncharacterized protein</fullName>
    </submittedName>
</protein>
<dbReference type="Proteomes" id="UP001153954">
    <property type="component" value="Unassembled WGS sequence"/>
</dbReference>
<sequence>MKTPISSPTASTSNGRRGGKNLSVHFQTISPATSSDESDREEQPAQNPEEASADSFLRVLELIWTTEVYQKIMEKLKFGEQIPMMEKNLSLKREFSSLISLWKTILKLIVHRMRAKQCAGLSWNVFRTILCDSELYTTCLQFKMSDTAIKIFHEYVSKEEMPVVASKGPSSSSQTMGTTTSMSYMTAPITETHVDVNESKKLDQSVDSLYLIEDFFGLQNAPASTGSISQSISRQANGKQYILKSPGECGLNVIKLEIYPFAKIVSLDKKNWCKHAETKILFLTNSNVDPIQTQLNKLQNMIMKAVTKIKNIQKEVKEINYWSSFGGFQQRP</sequence>
<evidence type="ECO:0000313" key="3">
    <source>
        <dbReference type="Proteomes" id="UP001153954"/>
    </source>
</evidence>
<organism evidence="2 3">
    <name type="scientific">Euphydryas editha</name>
    <name type="common">Edith's checkerspot</name>
    <dbReference type="NCBI Taxonomy" id="104508"/>
    <lineage>
        <taxon>Eukaryota</taxon>
        <taxon>Metazoa</taxon>
        <taxon>Ecdysozoa</taxon>
        <taxon>Arthropoda</taxon>
        <taxon>Hexapoda</taxon>
        <taxon>Insecta</taxon>
        <taxon>Pterygota</taxon>
        <taxon>Neoptera</taxon>
        <taxon>Endopterygota</taxon>
        <taxon>Lepidoptera</taxon>
        <taxon>Glossata</taxon>
        <taxon>Ditrysia</taxon>
        <taxon>Papilionoidea</taxon>
        <taxon>Nymphalidae</taxon>
        <taxon>Nymphalinae</taxon>
        <taxon>Euphydryas</taxon>
    </lineage>
</organism>
<gene>
    <name evidence="2" type="ORF">EEDITHA_LOCUS4644</name>
</gene>
<accession>A0AAU9TLK0</accession>